<organism evidence="1 2">
    <name type="scientific">Microcoleus anatoxicus PTRS2</name>
    <dbReference type="NCBI Taxonomy" id="2705321"/>
    <lineage>
        <taxon>Bacteria</taxon>
        <taxon>Bacillati</taxon>
        <taxon>Cyanobacteriota</taxon>
        <taxon>Cyanophyceae</taxon>
        <taxon>Oscillatoriophycideae</taxon>
        <taxon>Oscillatoriales</taxon>
        <taxon>Microcoleaceae</taxon>
        <taxon>Microcoleus</taxon>
        <taxon>Microcoleus anatoxicus</taxon>
    </lineage>
</organism>
<comment type="caution">
    <text evidence="1">The sequence shown here is derived from an EMBL/GenBank/DDBJ whole genome shotgun (WGS) entry which is preliminary data.</text>
</comment>
<evidence type="ECO:0000313" key="2">
    <source>
        <dbReference type="Proteomes" id="UP001384579"/>
    </source>
</evidence>
<dbReference type="Proteomes" id="UP001384579">
    <property type="component" value="Unassembled WGS sequence"/>
</dbReference>
<gene>
    <name evidence="1" type="ORF">WMG39_08095</name>
</gene>
<sequence length="223" mass="24916">MINSPINSKIQESIDAIETKIDEANKANKLSINLAVFEPALQYFLRQSGSTGQTTGQTGQTAATTNSGGLLNNVLGLFTRPVGLINDLLAVIGLPILRSLTGGNQENKQAAIAISDLRLKTEELRKSKEEIAIKTRDSVLFSVLEFDVRSREFQIQQAIAKREIRRFELYKVGYRFGQSSTEAYLGQQSNLDKQKGAVLREWSQMRSQLEKIKLIVLTKKEEE</sequence>
<name>A0ABU8YK93_9CYAN</name>
<dbReference type="RefSeq" id="WP_340541368.1">
    <property type="nucleotide sequence ID" value="NZ_JBBLXS010000075.1"/>
</dbReference>
<proteinExistence type="predicted"/>
<evidence type="ECO:0000313" key="1">
    <source>
        <dbReference type="EMBL" id="MEK0184818.1"/>
    </source>
</evidence>
<keyword evidence="2" id="KW-1185">Reference proteome</keyword>
<accession>A0ABU8YK93</accession>
<evidence type="ECO:0008006" key="3">
    <source>
        <dbReference type="Google" id="ProtNLM"/>
    </source>
</evidence>
<dbReference type="EMBL" id="JBBLXS010000075">
    <property type="protein sequence ID" value="MEK0184818.1"/>
    <property type="molecule type" value="Genomic_DNA"/>
</dbReference>
<reference evidence="1 2" key="1">
    <citation type="journal article" date="2020" name="Harmful Algae">
        <title>Molecular and morphological characterization of a novel dihydroanatoxin-a producing Microcoleus species (cyanobacteria) from the Russian River, California, USA.</title>
        <authorList>
            <person name="Conklin K.Y."/>
            <person name="Stancheva R."/>
            <person name="Otten T.G."/>
            <person name="Fadness R."/>
            <person name="Boyer G.L."/>
            <person name="Read B."/>
            <person name="Zhang X."/>
            <person name="Sheath R.G."/>
        </authorList>
    </citation>
    <scope>NUCLEOTIDE SEQUENCE [LARGE SCALE GENOMIC DNA]</scope>
    <source>
        <strain evidence="1 2">PTRS2</strain>
    </source>
</reference>
<protein>
    <recommendedName>
        <fullName evidence="3">Outer membrane efflux protein</fullName>
    </recommendedName>
</protein>